<accession>A0A3M3MTB6</accession>
<gene>
    <name evidence="2" type="ORF">ALQ49_101239</name>
</gene>
<feature type="region of interest" description="Disordered" evidence="1">
    <location>
        <begin position="218"/>
        <end position="262"/>
    </location>
</feature>
<proteinExistence type="predicted"/>
<dbReference type="AlphaFoldDB" id="A0A3M3MTB6"/>
<reference evidence="2 3" key="1">
    <citation type="submission" date="2018-08" db="EMBL/GenBank/DDBJ databases">
        <title>Recombination of ecologically and evolutionarily significant loci maintains genetic cohesion in the Pseudomonas syringae species complex.</title>
        <authorList>
            <person name="Dillon M."/>
            <person name="Thakur S."/>
            <person name="Almeida R.N.D."/>
            <person name="Weir B.S."/>
            <person name="Guttman D.S."/>
        </authorList>
    </citation>
    <scope>NUCLEOTIDE SEQUENCE [LARGE SCALE GENOMIC DNA]</scope>
    <source>
        <strain evidence="2 3">1089_5</strain>
    </source>
</reference>
<organism evidence="2 3">
    <name type="scientific">Pseudomonas syringae pv. apii</name>
    <dbReference type="NCBI Taxonomy" id="81036"/>
    <lineage>
        <taxon>Bacteria</taxon>
        <taxon>Pseudomonadati</taxon>
        <taxon>Pseudomonadota</taxon>
        <taxon>Gammaproteobacteria</taxon>
        <taxon>Pseudomonadales</taxon>
        <taxon>Pseudomonadaceae</taxon>
        <taxon>Pseudomonas</taxon>
    </lineage>
</organism>
<name>A0A3M3MTB6_9PSED</name>
<dbReference type="NCBIfam" id="NF040582">
    <property type="entry name" value="STY4528_fam"/>
    <property type="match status" value="1"/>
</dbReference>
<evidence type="ECO:0000313" key="3">
    <source>
        <dbReference type="Proteomes" id="UP000278062"/>
    </source>
</evidence>
<evidence type="ECO:0000256" key="1">
    <source>
        <dbReference type="SAM" id="MobiDB-lite"/>
    </source>
</evidence>
<protein>
    <submittedName>
        <fullName evidence="2">Uncharacterized protein</fullName>
    </submittedName>
</protein>
<comment type="caution">
    <text evidence="2">The sequence shown here is derived from an EMBL/GenBank/DDBJ whole genome shotgun (WGS) entry which is preliminary data.</text>
</comment>
<feature type="compositionally biased region" description="Basic and acidic residues" evidence="1">
    <location>
        <begin position="230"/>
        <end position="241"/>
    </location>
</feature>
<feature type="region of interest" description="Disordered" evidence="1">
    <location>
        <begin position="365"/>
        <end position="388"/>
    </location>
</feature>
<sequence length="409" mass="45246">MAADRSVQQRHMNIAPSNRWQRVLQQCIQQLNERWPAHPATEQPSNQALQAGFLFSGQSQEVVPRRLLLDSRLTPLERNAWQVFRLMLQGQGVVTPRYEDLQPYLSSVPYGASASRETIARVLTMLRLTRWLSLVSRGRDQLSGRLRGSLYVLHDEPLTPAEAMELDQDYLALVGHALDHATKAVRIVAQHVVEEVRQDTNIDRDRLPTRLDSWGEHWTQQGLDQPPGDAFHDSERGEDHRVRNHAGARSDSEPGLNASVSRTVRNPNAACTVLKESICTVPRATPAVDNLLWPTSLHLSPSERQAVAVALNKLKAADRQAVLNEAGARCAAGGIRKPAAYLMGLIQRALKGDFRPWAGQAESYPIAVPAPSTPPPSRPSRQPGEPASALAQACLNELRQLRGKGSGRQ</sequence>
<dbReference type="Proteomes" id="UP000278062">
    <property type="component" value="Unassembled WGS sequence"/>
</dbReference>
<dbReference type="EMBL" id="RBPL01000051">
    <property type="protein sequence ID" value="RMN98738.1"/>
    <property type="molecule type" value="Genomic_DNA"/>
</dbReference>
<evidence type="ECO:0000313" key="2">
    <source>
        <dbReference type="EMBL" id="RMN98738.1"/>
    </source>
</evidence>
<dbReference type="InterPro" id="IPR047749">
    <property type="entry name" value="STY4528-like"/>
</dbReference>